<keyword evidence="3" id="KW-0804">Transcription</keyword>
<dbReference type="PRINTS" id="PR00032">
    <property type="entry name" value="HTHARAC"/>
</dbReference>
<name>A0A1U9YWA4_9HYPH</name>
<dbReference type="InterPro" id="IPR050204">
    <property type="entry name" value="AraC_XylS_family_regulators"/>
</dbReference>
<dbReference type="InterPro" id="IPR018060">
    <property type="entry name" value="HTH_AraC"/>
</dbReference>
<dbReference type="PANTHER" id="PTHR46796:SF6">
    <property type="entry name" value="ARAC SUBFAMILY"/>
    <property type="match status" value="1"/>
</dbReference>
<feature type="domain" description="HTH araC/xylS-type" evidence="4">
    <location>
        <begin position="230"/>
        <end position="330"/>
    </location>
</feature>
<keyword evidence="6" id="KW-1185">Reference proteome</keyword>
<dbReference type="SUPFAM" id="SSF46689">
    <property type="entry name" value="Homeodomain-like"/>
    <property type="match status" value="2"/>
</dbReference>
<accession>A0A1U9YWA4</accession>
<dbReference type="AlphaFoldDB" id="A0A1U9YWA4"/>
<dbReference type="Gene3D" id="1.10.10.60">
    <property type="entry name" value="Homeodomain-like"/>
    <property type="match status" value="1"/>
</dbReference>
<dbReference type="SMART" id="SM00342">
    <property type="entry name" value="HTH_ARAC"/>
    <property type="match status" value="1"/>
</dbReference>
<gene>
    <name evidence="5" type="primary">feaR</name>
    <name evidence="5" type="ORF">Mame_00348</name>
</gene>
<protein>
    <submittedName>
        <fullName evidence="5">Transcriptional activator FeaR</fullName>
    </submittedName>
</protein>
<proteinExistence type="predicted"/>
<keyword evidence="1" id="KW-0805">Transcription regulation</keyword>
<evidence type="ECO:0000313" key="5">
    <source>
        <dbReference type="EMBL" id="AQZ49731.1"/>
    </source>
</evidence>
<evidence type="ECO:0000259" key="4">
    <source>
        <dbReference type="PROSITE" id="PS01124"/>
    </source>
</evidence>
<dbReference type="InterPro" id="IPR009057">
    <property type="entry name" value="Homeodomain-like_sf"/>
</dbReference>
<dbReference type="InterPro" id="IPR035418">
    <property type="entry name" value="AraC-bd_2"/>
</dbReference>
<dbReference type="PROSITE" id="PS01124">
    <property type="entry name" value="HTH_ARAC_FAMILY_2"/>
    <property type="match status" value="1"/>
</dbReference>
<dbReference type="InterPro" id="IPR020449">
    <property type="entry name" value="Tscrpt_reg_AraC-type_HTH"/>
</dbReference>
<dbReference type="PANTHER" id="PTHR46796">
    <property type="entry name" value="HTH-TYPE TRANSCRIPTIONAL ACTIVATOR RHAS-RELATED"/>
    <property type="match status" value="1"/>
</dbReference>
<dbReference type="Pfam" id="PF14525">
    <property type="entry name" value="AraC_binding_2"/>
    <property type="match status" value="1"/>
</dbReference>
<sequence>MIPPPWGRRKLPEETTVKPVEEDAVPNDVFASTDYQEWRDAMSQLYLPTLDAAADEPFHAEVNGFLLGAGTLGRCASVQQAFSRSRTQIGRDGVDNYMIQIFLKGRCHARTARGDVILDAGDICIFDNAEPLDTVNEDFDLMALAVPRDRLAPLLREPDGLHYRRVRRDTPLARLFRTHVLDVYRMAPAIRAEDGPQVFSALVHFLAAVINNSRDLSDEQTTLLQQSVLQEVRRHIDANLESESLTVEDIAARFGISRTKLYRHFEPYGGVAAFVRERRLAAAYHKLTDPYALPLNNNAIAASVGFQSESAFIRAFRRRYGMTPGEARRQRHVASMSAASGAPTRYTWPAWFAGV</sequence>
<evidence type="ECO:0000256" key="1">
    <source>
        <dbReference type="ARBA" id="ARBA00023015"/>
    </source>
</evidence>
<dbReference type="KEGG" id="mmed:Mame_00348"/>
<evidence type="ECO:0000256" key="3">
    <source>
        <dbReference type="ARBA" id="ARBA00023163"/>
    </source>
</evidence>
<reference evidence="5 6" key="1">
    <citation type="submission" date="2017-03" db="EMBL/GenBank/DDBJ databases">
        <title>Foreign affairs: Plasmid Transfer between Roseobacters and Rhizobia.</title>
        <authorList>
            <person name="Bartling P."/>
            <person name="Bunk B."/>
            <person name="Overmann J."/>
            <person name="Brinkmann H."/>
            <person name="Petersen J."/>
        </authorList>
    </citation>
    <scope>NUCLEOTIDE SEQUENCE [LARGE SCALE GENOMIC DNA]</scope>
    <source>
        <strain evidence="5 6">MACL11</strain>
    </source>
</reference>
<dbReference type="GO" id="GO:0043565">
    <property type="term" value="F:sequence-specific DNA binding"/>
    <property type="evidence" value="ECO:0007669"/>
    <property type="project" value="InterPro"/>
</dbReference>
<dbReference type="GO" id="GO:0003700">
    <property type="term" value="F:DNA-binding transcription factor activity"/>
    <property type="evidence" value="ECO:0007669"/>
    <property type="project" value="InterPro"/>
</dbReference>
<keyword evidence="2" id="KW-0238">DNA-binding</keyword>
<evidence type="ECO:0000256" key="2">
    <source>
        <dbReference type="ARBA" id="ARBA00023125"/>
    </source>
</evidence>
<dbReference type="Pfam" id="PF12833">
    <property type="entry name" value="HTH_18"/>
    <property type="match status" value="1"/>
</dbReference>
<dbReference type="Proteomes" id="UP000191135">
    <property type="component" value="Chromosome"/>
</dbReference>
<dbReference type="eggNOG" id="COG2207">
    <property type="taxonomic scope" value="Bacteria"/>
</dbReference>
<dbReference type="EMBL" id="CP020330">
    <property type="protein sequence ID" value="AQZ49731.1"/>
    <property type="molecule type" value="Genomic_DNA"/>
</dbReference>
<dbReference type="STRING" id="1122214.Mame_00348"/>
<evidence type="ECO:0000313" key="6">
    <source>
        <dbReference type="Proteomes" id="UP000191135"/>
    </source>
</evidence>
<organism evidence="5 6">
    <name type="scientific">Martelella mediterranea DSM 17316</name>
    <dbReference type="NCBI Taxonomy" id="1122214"/>
    <lineage>
        <taxon>Bacteria</taxon>
        <taxon>Pseudomonadati</taxon>
        <taxon>Pseudomonadota</taxon>
        <taxon>Alphaproteobacteria</taxon>
        <taxon>Hyphomicrobiales</taxon>
        <taxon>Aurantimonadaceae</taxon>
        <taxon>Martelella</taxon>
    </lineage>
</organism>